<evidence type="ECO:0000256" key="1">
    <source>
        <dbReference type="ARBA" id="ARBA00006739"/>
    </source>
</evidence>
<dbReference type="Gene3D" id="3.90.550.10">
    <property type="entry name" value="Spore Coat Polysaccharide Biosynthesis Protein SpsA, Chain A"/>
    <property type="match status" value="2"/>
</dbReference>
<gene>
    <name evidence="5" type="ORF">COV87_01060</name>
</gene>
<evidence type="ECO:0000313" key="5">
    <source>
        <dbReference type="EMBL" id="PIQ71853.1"/>
    </source>
</evidence>
<accession>A0A2H0KMT3</accession>
<dbReference type="PANTHER" id="PTHR43179:SF12">
    <property type="entry name" value="GALACTOFURANOSYLTRANSFERASE GLFT2"/>
    <property type="match status" value="1"/>
</dbReference>
<proteinExistence type="inferred from homology"/>
<evidence type="ECO:0000259" key="4">
    <source>
        <dbReference type="Pfam" id="PF00535"/>
    </source>
</evidence>
<organism evidence="5 6">
    <name type="scientific">Candidatus Roizmanbacteria bacterium CG11_big_fil_rev_8_21_14_0_20_37_16</name>
    <dbReference type="NCBI Taxonomy" id="1974857"/>
    <lineage>
        <taxon>Bacteria</taxon>
        <taxon>Candidatus Roizmaniibacteriota</taxon>
    </lineage>
</organism>
<evidence type="ECO:0000256" key="3">
    <source>
        <dbReference type="ARBA" id="ARBA00022679"/>
    </source>
</evidence>
<dbReference type="InterPro" id="IPR029044">
    <property type="entry name" value="Nucleotide-diphossugar_trans"/>
</dbReference>
<dbReference type="AlphaFoldDB" id="A0A2H0KMT3"/>
<keyword evidence="2" id="KW-0328">Glycosyltransferase</keyword>
<feature type="domain" description="Glycosyltransferase 2-like" evidence="4">
    <location>
        <begin position="8"/>
        <end position="173"/>
    </location>
</feature>
<dbReference type="Pfam" id="PF00535">
    <property type="entry name" value="Glycos_transf_2"/>
    <property type="match status" value="1"/>
</dbReference>
<comment type="caution">
    <text evidence="5">The sequence shown here is derived from an EMBL/GenBank/DDBJ whole genome shotgun (WGS) entry which is preliminary data.</text>
</comment>
<keyword evidence="3" id="KW-0808">Transferase</keyword>
<comment type="similarity">
    <text evidence="1">Belongs to the glycosyltransferase 2 family.</text>
</comment>
<dbReference type="Proteomes" id="UP000229497">
    <property type="component" value="Unassembled WGS sequence"/>
</dbReference>
<dbReference type="EMBL" id="PCVK01000030">
    <property type="protein sequence ID" value="PIQ71853.1"/>
    <property type="molecule type" value="Genomic_DNA"/>
</dbReference>
<dbReference type="InterPro" id="IPR001173">
    <property type="entry name" value="Glyco_trans_2-like"/>
</dbReference>
<reference evidence="5 6" key="1">
    <citation type="submission" date="2017-09" db="EMBL/GenBank/DDBJ databases">
        <title>Depth-based differentiation of microbial function through sediment-hosted aquifers and enrichment of novel symbionts in the deep terrestrial subsurface.</title>
        <authorList>
            <person name="Probst A.J."/>
            <person name="Ladd B."/>
            <person name="Jarett J.K."/>
            <person name="Geller-Mcgrath D.E."/>
            <person name="Sieber C.M."/>
            <person name="Emerson J.B."/>
            <person name="Anantharaman K."/>
            <person name="Thomas B.C."/>
            <person name="Malmstrom R."/>
            <person name="Stieglmeier M."/>
            <person name="Klingl A."/>
            <person name="Woyke T."/>
            <person name="Ryan C.M."/>
            <person name="Banfield J.F."/>
        </authorList>
    </citation>
    <scope>NUCLEOTIDE SEQUENCE [LARGE SCALE GENOMIC DNA]</scope>
    <source>
        <strain evidence="5">CG11_big_fil_rev_8_21_14_0_20_37_16</strain>
    </source>
</reference>
<dbReference type="PANTHER" id="PTHR43179">
    <property type="entry name" value="RHAMNOSYLTRANSFERASE WBBL"/>
    <property type="match status" value="1"/>
</dbReference>
<protein>
    <recommendedName>
        <fullName evidence="4">Glycosyltransferase 2-like domain-containing protein</fullName>
    </recommendedName>
</protein>
<name>A0A2H0KMT3_9BACT</name>
<dbReference type="SUPFAM" id="SSF53448">
    <property type="entry name" value="Nucleotide-diphospho-sugar transferases"/>
    <property type="match status" value="1"/>
</dbReference>
<sequence>MEKKLQITIVIGTLNRPSVVMSLIGQLVEESKKIRLEVIVVDQSTPDNYKELTKKFPKQINFKLTHFDKPNTVKYLNYGWTHSKAPIVLFLDDDVTLTDDTIKAHIGAYKNSSINGVAGRVINDEEKISQNSNVGNINWFGAIFNKNFSYSKKIYVDFPYGCNMSFGKEVLKDLNGFDEKLSPPIYAFNEIDLGYRINKRWKNSILFSPKALVYHHQYKRGGTRNDFNPEDIFYGNQFNYGYFLGKNFNWFENIICFIRRLPYQLIKEPKAILSILKGLICAKRFKGFKVSKFKSLEPSNLITFQPSNLQSITAVIPAKNEENNIERCIQSVLWCDKVLVISTGTD</sequence>
<evidence type="ECO:0000256" key="2">
    <source>
        <dbReference type="ARBA" id="ARBA00022676"/>
    </source>
</evidence>
<feature type="non-terminal residue" evidence="5">
    <location>
        <position position="346"/>
    </location>
</feature>
<dbReference type="GO" id="GO:0016757">
    <property type="term" value="F:glycosyltransferase activity"/>
    <property type="evidence" value="ECO:0007669"/>
    <property type="project" value="UniProtKB-KW"/>
</dbReference>
<evidence type="ECO:0000313" key="6">
    <source>
        <dbReference type="Proteomes" id="UP000229497"/>
    </source>
</evidence>